<organism evidence="1 2">
    <name type="scientific">Macroventuria anomochaeta</name>
    <dbReference type="NCBI Taxonomy" id="301207"/>
    <lineage>
        <taxon>Eukaryota</taxon>
        <taxon>Fungi</taxon>
        <taxon>Dikarya</taxon>
        <taxon>Ascomycota</taxon>
        <taxon>Pezizomycotina</taxon>
        <taxon>Dothideomycetes</taxon>
        <taxon>Pleosporomycetidae</taxon>
        <taxon>Pleosporales</taxon>
        <taxon>Pleosporineae</taxon>
        <taxon>Didymellaceae</taxon>
        <taxon>Macroventuria</taxon>
    </lineage>
</organism>
<dbReference type="EMBL" id="MU006707">
    <property type="protein sequence ID" value="KAF2630527.1"/>
    <property type="molecule type" value="Genomic_DNA"/>
</dbReference>
<sequence>MPRYSRFETYSDGQYTYDDRYDTGEFSTHGHSRGPSSNAFSDCTSHYGHSSPYHHASRFTRTHSSRHSGLDEHGYPMEGAYAGEEDLRRRMSRYQVDESTSTSYSDPRTRLGRDDRDCAYDFGRRSRLSEQTYSDPEDREACRERERKQAELEYQIQREQDRERRCAERESYDEYASSRRGGRRGAVTAGNDEYLAYQQALREQQQRKYEERPANVCGYGWGWFPSYEFC</sequence>
<evidence type="ECO:0000313" key="2">
    <source>
        <dbReference type="Proteomes" id="UP000799754"/>
    </source>
</evidence>
<accession>A0ACB6S947</accession>
<comment type="caution">
    <text evidence="1">The sequence shown here is derived from an EMBL/GenBank/DDBJ whole genome shotgun (WGS) entry which is preliminary data.</text>
</comment>
<keyword evidence="2" id="KW-1185">Reference proteome</keyword>
<proteinExistence type="predicted"/>
<protein>
    <submittedName>
        <fullName evidence="1">Uncharacterized protein</fullName>
    </submittedName>
</protein>
<evidence type="ECO:0000313" key="1">
    <source>
        <dbReference type="EMBL" id="KAF2630527.1"/>
    </source>
</evidence>
<gene>
    <name evidence="1" type="ORF">BU25DRAFT_259434</name>
</gene>
<reference evidence="1" key="1">
    <citation type="journal article" date="2020" name="Stud. Mycol.">
        <title>101 Dothideomycetes genomes: a test case for predicting lifestyles and emergence of pathogens.</title>
        <authorList>
            <person name="Haridas S."/>
            <person name="Albert R."/>
            <person name="Binder M."/>
            <person name="Bloem J."/>
            <person name="Labutti K."/>
            <person name="Salamov A."/>
            <person name="Andreopoulos B."/>
            <person name="Baker S."/>
            <person name="Barry K."/>
            <person name="Bills G."/>
            <person name="Bluhm B."/>
            <person name="Cannon C."/>
            <person name="Castanera R."/>
            <person name="Culley D."/>
            <person name="Daum C."/>
            <person name="Ezra D."/>
            <person name="Gonzalez J."/>
            <person name="Henrissat B."/>
            <person name="Kuo A."/>
            <person name="Liang C."/>
            <person name="Lipzen A."/>
            <person name="Lutzoni F."/>
            <person name="Magnuson J."/>
            <person name="Mondo S."/>
            <person name="Nolan M."/>
            <person name="Ohm R."/>
            <person name="Pangilinan J."/>
            <person name="Park H.-J."/>
            <person name="Ramirez L."/>
            <person name="Alfaro M."/>
            <person name="Sun H."/>
            <person name="Tritt A."/>
            <person name="Yoshinaga Y."/>
            <person name="Zwiers L.-H."/>
            <person name="Turgeon B."/>
            <person name="Goodwin S."/>
            <person name="Spatafora J."/>
            <person name="Crous P."/>
            <person name="Grigoriev I."/>
        </authorList>
    </citation>
    <scope>NUCLEOTIDE SEQUENCE</scope>
    <source>
        <strain evidence="1">CBS 525.71</strain>
    </source>
</reference>
<dbReference type="Proteomes" id="UP000799754">
    <property type="component" value="Unassembled WGS sequence"/>
</dbReference>
<name>A0ACB6S947_9PLEO</name>